<evidence type="ECO:0000313" key="2">
    <source>
        <dbReference type="Proteomes" id="UP000812287"/>
    </source>
</evidence>
<proteinExistence type="predicted"/>
<comment type="caution">
    <text evidence="1">The sequence shown here is derived from an EMBL/GenBank/DDBJ whole genome shotgun (WGS) entry which is preliminary data.</text>
</comment>
<reference evidence="1" key="1">
    <citation type="submission" date="2020-11" db="EMBL/GenBank/DDBJ databases">
        <title>Adaptations for nitrogen fixation in a non-lichenized fungal sporocarp promotes dispersal by wood-feeding termites.</title>
        <authorList>
            <consortium name="DOE Joint Genome Institute"/>
            <person name="Koch R.A."/>
            <person name="Yoon G."/>
            <person name="Arayal U."/>
            <person name="Lail K."/>
            <person name="Amirebrahimi M."/>
            <person name="Labutti K."/>
            <person name="Lipzen A."/>
            <person name="Riley R."/>
            <person name="Barry K."/>
            <person name="Henrissat B."/>
            <person name="Grigoriev I.V."/>
            <person name="Herr J.R."/>
            <person name="Aime M.C."/>
        </authorList>
    </citation>
    <scope>NUCLEOTIDE SEQUENCE</scope>
    <source>
        <strain evidence="1">MCA 3950</strain>
    </source>
</reference>
<keyword evidence="2" id="KW-1185">Reference proteome</keyword>
<dbReference type="RefSeq" id="XP_043035070.1">
    <property type="nucleotide sequence ID" value="XM_043177777.1"/>
</dbReference>
<dbReference type="AlphaFoldDB" id="A0A9P7VJN9"/>
<name>A0A9P7VJN9_9AGAR</name>
<dbReference type="EMBL" id="MU250558">
    <property type="protein sequence ID" value="KAG7441570.1"/>
    <property type="molecule type" value="Genomic_DNA"/>
</dbReference>
<dbReference type="Proteomes" id="UP000812287">
    <property type="component" value="Unassembled WGS sequence"/>
</dbReference>
<dbReference type="GeneID" id="66100064"/>
<gene>
    <name evidence="1" type="ORF">BT62DRAFT_1011372</name>
</gene>
<organism evidence="1 2">
    <name type="scientific">Guyanagaster necrorhizus</name>
    <dbReference type="NCBI Taxonomy" id="856835"/>
    <lineage>
        <taxon>Eukaryota</taxon>
        <taxon>Fungi</taxon>
        <taxon>Dikarya</taxon>
        <taxon>Basidiomycota</taxon>
        <taxon>Agaricomycotina</taxon>
        <taxon>Agaricomycetes</taxon>
        <taxon>Agaricomycetidae</taxon>
        <taxon>Agaricales</taxon>
        <taxon>Marasmiineae</taxon>
        <taxon>Physalacriaceae</taxon>
        <taxon>Guyanagaster</taxon>
    </lineage>
</organism>
<accession>A0A9P7VJN9</accession>
<evidence type="ECO:0000313" key="1">
    <source>
        <dbReference type="EMBL" id="KAG7441570.1"/>
    </source>
</evidence>
<protein>
    <submittedName>
        <fullName evidence="1">Uncharacterized protein</fullName>
    </submittedName>
</protein>
<sequence>MLMVRQIPFVRAPESLPSAPVRTVMDARGRPQQTSQSEFKRAQLETFQSLSSCRAFFSRPVHLDLYSDPPEDANFKTFDAFSSVARFMMLELKTQESDLYDIPYHKTTAFFTPDQRNDDHLRLLARMPNLEELSLNGTSRSSQAMTPATVISLQMLSSSNVVRRPSLKALSIILDPKMSPVFPDNFLHAETIMFLNLGFAFRAPEDTESLETFLRRLPKVTALKIMSRNIPASFFRQAPCISR</sequence>
<dbReference type="OrthoDB" id="3365698at2759"/>